<comment type="caution">
    <text evidence="1">The sequence shown here is derived from an EMBL/GenBank/DDBJ whole genome shotgun (WGS) entry which is preliminary data.</text>
</comment>
<keyword evidence="2" id="KW-1185">Reference proteome</keyword>
<sequence>TITCDCEATPAFQLKSFRQKGDKVETSHYRVNVNRFRARLNIFCVSEKLQASVKCDGWPEIKIALAPVGNIKK</sequence>
<proteinExistence type="predicted"/>
<name>A0AAV8ZPN2_9CUCU</name>
<protein>
    <submittedName>
        <fullName evidence="1">Uncharacterized protein</fullName>
    </submittedName>
</protein>
<accession>A0AAV8ZPN2</accession>
<reference evidence="1" key="1">
    <citation type="journal article" date="2023" name="Insect Mol. Biol.">
        <title>Genome sequencing provides insights into the evolution of gene families encoding plant cell wall-degrading enzymes in longhorned beetles.</title>
        <authorList>
            <person name="Shin N.R."/>
            <person name="Okamura Y."/>
            <person name="Kirsch R."/>
            <person name="Pauchet Y."/>
        </authorList>
    </citation>
    <scope>NUCLEOTIDE SEQUENCE</scope>
    <source>
        <strain evidence="1">RBIC_L_NR</strain>
    </source>
</reference>
<dbReference type="EMBL" id="JANEYF010000972">
    <property type="protein sequence ID" value="KAJ8966583.1"/>
    <property type="molecule type" value="Genomic_DNA"/>
</dbReference>
<gene>
    <name evidence="1" type="ORF">NQ314_003435</name>
</gene>
<evidence type="ECO:0000313" key="2">
    <source>
        <dbReference type="Proteomes" id="UP001162156"/>
    </source>
</evidence>
<dbReference type="AlphaFoldDB" id="A0AAV8ZPN2"/>
<feature type="non-terminal residue" evidence="1">
    <location>
        <position position="1"/>
    </location>
</feature>
<organism evidence="1 2">
    <name type="scientific">Rhamnusium bicolor</name>
    <dbReference type="NCBI Taxonomy" id="1586634"/>
    <lineage>
        <taxon>Eukaryota</taxon>
        <taxon>Metazoa</taxon>
        <taxon>Ecdysozoa</taxon>
        <taxon>Arthropoda</taxon>
        <taxon>Hexapoda</taxon>
        <taxon>Insecta</taxon>
        <taxon>Pterygota</taxon>
        <taxon>Neoptera</taxon>
        <taxon>Endopterygota</taxon>
        <taxon>Coleoptera</taxon>
        <taxon>Polyphaga</taxon>
        <taxon>Cucujiformia</taxon>
        <taxon>Chrysomeloidea</taxon>
        <taxon>Cerambycidae</taxon>
        <taxon>Lepturinae</taxon>
        <taxon>Rhagiini</taxon>
        <taxon>Rhamnusium</taxon>
    </lineage>
</organism>
<dbReference type="Proteomes" id="UP001162156">
    <property type="component" value="Unassembled WGS sequence"/>
</dbReference>
<evidence type="ECO:0000313" key="1">
    <source>
        <dbReference type="EMBL" id="KAJ8966583.1"/>
    </source>
</evidence>